<dbReference type="EMBL" id="JAAIUW010000013">
    <property type="protein sequence ID" value="KAF7802786.1"/>
    <property type="molecule type" value="Genomic_DNA"/>
</dbReference>
<dbReference type="Proteomes" id="UP000634136">
    <property type="component" value="Unassembled WGS sequence"/>
</dbReference>
<reference evidence="1" key="1">
    <citation type="submission" date="2020-09" db="EMBL/GenBank/DDBJ databases">
        <title>Genome-Enabled Discovery of Anthraquinone Biosynthesis in Senna tora.</title>
        <authorList>
            <person name="Kang S.-H."/>
            <person name="Pandey R.P."/>
            <person name="Lee C.-M."/>
            <person name="Sim J.-S."/>
            <person name="Jeong J.-T."/>
            <person name="Choi B.-S."/>
            <person name="Jung M."/>
            <person name="Ginzburg D."/>
            <person name="Zhao K."/>
            <person name="Won S.Y."/>
            <person name="Oh T.-J."/>
            <person name="Yu Y."/>
            <person name="Kim N.-H."/>
            <person name="Lee O.R."/>
            <person name="Lee T.-H."/>
            <person name="Bashyal P."/>
            <person name="Kim T.-S."/>
            <person name="Lee W.-H."/>
            <person name="Kawkins C."/>
            <person name="Kim C.-K."/>
            <person name="Kim J.S."/>
            <person name="Ahn B.O."/>
            <person name="Rhee S.Y."/>
            <person name="Sohng J.K."/>
        </authorList>
    </citation>
    <scope>NUCLEOTIDE SEQUENCE</scope>
    <source>
        <tissue evidence="1">Leaf</tissue>
    </source>
</reference>
<proteinExistence type="predicted"/>
<comment type="caution">
    <text evidence="1">The sequence shown here is derived from an EMBL/GenBank/DDBJ whole genome shotgun (WGS) entry which is preliminary data.</text>
</comment>
<dbReference type="AlphaFoldDB" id="A0A834SFY4"/>
<protein>
    <submittedName>
        <fullName evidence="1">Uncharacterized protein</fullName>
    </submittedName>
</protein>
<evidence type="ECO:0000313" key="2">
    <source>
        <dbReference type="Proteomes" id="UP000634136"/>
    </source>
</evidence>
<name>A0A834SFY4_9FABA</name>
<sequence length="55" mass="6323">MLEMAMTKRFDYKASFDYMEAVEVWEGLQAAKEMSCTCVALESDSQRGYNKDGRT</sequence>
<evidence type="ECO:0000313" key="1">
    <source>
        <dbReference type="EMBL" id="KAF7802786.1"/>
    </source>
</evidence>
<gene>
    <name evidence="1" type="ORF">G2W53_041897</name>
</gene>
<accession>A0A834SFY4</accession>
<organism evidence="1 2">
    <name type="scientific">Senna tora</name>
    <dbReference type="NCBI Taxonomy" id="362788"/>
    <lineage>
        <taxon>Eukaryota</taxon>
        <taxon>Viridiplantae</taxon>
        <taxon>Streptophyta</taxon>
        <taxon>Embryophyta</taxon>
        <taxon>Tracheophyta</taxon>
        <taxon>Spermatophyta</taxon>
        <taxon>Magnoliopsida</taxon>
        <taxon>eudicotyledons</taxon>
        <taxon>Gunneridae</taxon>
        <taxon>Pentapetalae</taxon>
        <taxon>rosids</taxon>
        <taxon>fabids</taxon>
        <taxon>Fabales</taxon>
        <taxon>Fabaceae</taxon>
        <taxon>Caesalpinioideae</taxon>
        <taxon>Cassia clade</taxon>
        <taxon>Senna</taxon>
    </lineage>
</organism>
<keyword evidence="2" id="KW-1185">Reference proteome</keyword>